<evidence type="ECO:0000259" key="8">
    <source>
        <dbReference type="PROSITE" id="PS50109"/>
    </source>
</evidence>
<keyword evidence="7" id="KW-0175">Coiled coil</keyword>
<keyword evidence="10" id="KW-1185">Reference proteome</keyword>
<dbReference type="PANTHER" id="PTHR45453:SF1">
    <property type="entry name" value="PHOSPHATE REGULON SENSOR PROTEIN PHOR"/>
    <property type="match status" value="1"/>
</dbReference>
<dbReference type="SUPFAM" id="SSF47384">
    <property type="entry name" value="Homodimeric domain of signal transducing histidine kinase"/>
    <property type="match status" value="1"/>
</dbReference>
<dbReference type="InterPro" id="IPR036097">
    <property type="entry name" value="HisK_dim/P_sf"/>
</dbReference>
<keyword evidence="4 9" id="KW-0808">Transferase</keyword>
<dbReference type="SUPFAM" id="SSF55874">
    <property type="entry name" value="ATPase domain of HSP90 chaperone/DNA topoisomerase II/histidine kinase"/>
    <property type="match status" value="1"/>
</dbReference>
<evidence type="ECO:0000256" key="4">
    <source>
        <dbReference type="ARBA" id="ARBA00022679"/>
    </source>
</evidence>
<keyword evidence="5 9" id="KW-0418">Kinase</keyword>
<dbReference type="Gene3D" id="3.30.565.10">
    <property type="entry name" value="Histidine kinase-like ATPase, C-terminal domain"/>
    <property type="match status" value="1"/>
</dbReference>
<evidence type="ECO:0000313" key="10">
    <source>
        <dbReference type="Proteomes" id="UP000555828"/>
    </source>
</evidence>
<feature type="coiled-coil region" evidence="7">
    <location>
        <begin position="129"/>
        <end position="163"/>
    </location>
</feature>
<dbReference type="EC" id="2.7.13.3" evidence="2"/>
<evidence type="ECO:0000256" key="5">
    <source>
        <dbReference type="ARBA" id="ARBA00022777"/>
    </source>
</evidence>
<dbReference type="InterPro" id="IPR005467">
    <property type="entry name" value="His_kinase_dom"/>
</dbReference>
<dbReference type="Proteomes" id="UP000555828">
    <property type="component" value="Unassembled WGS sequence"/>
</dbReference>
<dbReference type="AlphaFoldDB" id="A0A841GVQ1"/>
<dbReference type="SMART" id="SM00387">
    <property type="entry name" value="HATPase_c"/>
    <property type="match status" value="1"/>
</dbReference>
<dbReference type="CDD" id="cd00082">
    <property type="entry name" value="HisKA"/>
    <property type="match status" value="1"/>
</dbReference>
<evidence type="ECO:0000256" key="1">
    <source>
        <dbReference type="ARBA" id="ARBA00000085"/>
    </source>
</evidence>
<organism evidence="9 10">
    <name type="scientific">Thermosipho japonicus</name>
    <dbReference type="NCBI Taxonomy" id="90323"/>
    <lineage>
        <taxon>Bacteria</taxon>
        <taxon>Thermotogati</taxon>
        <taxon>Thermotogota</taxon>
        <taxon>Thermotogae</taxon>
        <taxon>Thermotogales</taxon>
        <taxon>Fervidobacteriaceae</taxon>
        <taxon>Thermosipho</taxon>
    </lineage>
</organism>
<keyword evidence="3" id="KW-0597">Phosphoprotein</keyword>
<dbReference type="InterPro" id="IPR050351">
    <property type="entry name" value="BphY/WalK/GraS-like"/>
</dbReference>
<dbReference type="Pfam" id="PF02518">
    <property type="entry name" value="HATPase_c"/>
    <property type="match status" value="1"/>
</dbReference>
<dbReference type="PROSITE" id="PS50109">
    <property type="entry name" value="HIS_KIN"/>
    <property type="match status" value="1"/>
</dbReference>
<feature type="domain" description="Histidine kinase" evidence="8">
    <location>
        <begin position="109"/>
        <end position="316"/>
    </location>
</feature>
<evidence type="ECO:0000313" key="9">
    <source>
        <dbReference type="EMBL" id="MBB6063171.1"/>
    </source>
</evidence>
<dbReference type="RefSeq" id="WP_184619773.1">
    <property type="nucleotide sequence ID" value="NZ_JACHEX010000005.1"/>
</dbReference>
<dbReference type="SMART" id="SM00388">
    <property type="entry name" value="HisKA"/>
    <property type="match status" value="1"/>
</dbReference>
<dbReference type="InterPro" id="IPR036890">
    <property type="entry name" value="HATPase_C_sf"/>
</dbReference>
<evidence type="ECO:0000256" key="3">
    <source>
        <dbReference type="ARBA" id="ARBA00022553"/>
    </source>
</evidence>
<dbReference type="Gene3D" id="1.10.287.130">
    <property type="match status" value="1"/>
</dbReference>
<dbReference type="PANTHER" id="PTHR45453">
    <property type="entry name" value="PHOSPHATE REGULON SENSOR PROTEIN PHOR"/>
    <property type="match status" value="1"/>
</dbReference>
<dbReference type="GO" id="GO:0016036">
    <property type="term" value="P:cellular response to phosphate starvation"/>
    <property type="evidence" value="ECO:0007669"/>
    <property type="project" value="TreeGrafter"/>
</dbReference>
<comment type="catalytic activity">
    <reaction evidence="1">
        <text>ATP + protein L-histidine = ADP + protein N-phospho-L-histidine.</text>
        <dbReference type="EC" id="2.7.13.3"/>
    </reaction>
</comment>
<reference evidence="9 10" key="1">
    <citation type="submission" date="2020-08" db="EMBL/GenBank/DDBJ databases">
        <title>Genomic Encyclopedia of Type Strains, Phase IV (KMG-IV): sequencing the most valuable type-strain genomes for metagenomic binning, comparative biology and taxonomic classification.</title>
        <authorList>
            <person name="Goeker M."/>
        </authorList>
    </citation>
    <scope>NUCLEOTIDE SEQUENCE [LARGE SCALE GENOMIC DNA]</scope>
    <source>
        <strain evidence="9 10">DSM 13481</strain>
    </source>
</reference>
<dbReference type="GO" id="GO:0005886">
    <property type="term" value="C:plasma membrane"/>
    <property type="evidence" value="ECO:0007669"/>
    <property type="project" value="TreeGrafter"/>
</dbReference>
<proteinExistence type="predicted"/>
<dbReference type="InterPro" id="IPR004358">
    <property type="entry name" value="Sig_transdc_His_kin-like_C"/>
</dbReference>
<evidence type="ECO:0000256" key="2">
    <source>
        <dbReference type="ARBA" id="ARBA00012438"/>
    </source>
</evidence>
<sequence length="316" mass="37170">MFDFEIFQNFDEPIIMLDGLKIIKANNKALEYGFKENFEILDVFTSKNIDVIIEFLIERKNFELEERLYFFEFSDWRYVKIKFFDNLLYLSDLTEYIKIKEAKVNFTTAISHELFNPLSIIKANTIYLKDTLNENNKDILETLEDIEKSSKRMERIIKQLKVLAMLELGMYKPKIDIVDFEKILNEVIDELSQKLKSKNLTLDLKILNKEYKSDGFMLYTIIKNLLSNSIKYSYNNSTIFIEAYKDKIIISDSGIGIKKEDLEKVTQRFYRSKEATKMATGSGLGLSIVKHICNILNYKLIIESNYLIGTRVIIQF</sequence>
<comment type="caution">
    <text evidence="9">The sequence shown here is derived from an EMBL/GenBank/DDBJ whole genome shotgun (WGS) entry which is preliminary data.</text>
</comment>
<accession>A0A841GVQ1</accession>
<dbReference type="Pfam" id="PF00512">
    <property type="entry name" value="HisKA"/>
    <property type="match status" value="1"/>
</dbReference>
<evidence type="ECO:0000256" key="7">
    <source>
        <dbReference type="SAM" id="Coils"/>
    </source>
</evidence>
<dbReference type="EMBL" id="JACHEX010000005">
    <property type="protein sequence ID" value="MBB6063171.1"/>
    <property type="molecule type" value="Genomic_DNA"/>
</dbReference>
<protein>
    <recommendedName>
        <fullName evidence="2">histidine kinase</fullName>
        <ecNumber evidence="2">2.7.13.3</ecNumber>
    </recommendedName>
</protein>
<dbReference type="InterPro" id="IPR003594">
    <property type="entry name" value="HATPase_dom"/>
</dbReference>
<evidence type="ECO:0000256" key="6">
    <source>
        <dbReference type="ARBA" id="ARBA00023012"/>
    </source>
</evidence>
<dbReference type="PRINTS" id="PR00344">
    <property type="entry name" value="BCTRLSENSOR"/>
</dbReference>
<dbReference type="GO" id="GO:0000155">
    <property type="term" value="F:phosphorelay sensor kinase activity"/>
    <property type="evidence" value="ECO:0007669"/>
    <property type="project" value="InterPro"/>
</dbReference>
<name>A0A841GVQ1_9BACT</name>
<gene>
    <name evidence="9" type="ORF">HNP65_001635</name>
</gene>
<dbReference type="GO" id="GO:0004721">
    <property type="term" value="F:phosphoprotein phosphatase activity"/>
    <property type="evidence" value="ECO:0007669"/>
    <property type="project" value="TreeGrafter"/>
</dbReference>
<keyword evidence="6" id="KW-0902">Two-component regulatory system</keyword>
<dbReference type="InterPro" id="IPR003661">
    <property type="entry name" value="HisK_dim/P_dom"/>
</dbReference>